<comment type="caution">
    <text evidence="2">The sequence shown here is derived from an EMBL/GenBank/DDBJ whole genome shotgun (WGS) entry which is preliminary data.</text>
</comment>
<dbReference type="EMBL" id="LYBM01000004">
    <property type="protein sequence ID" value="ODA35377.1"/>
    <property type="molecule type" value="Genomic_DNA"/>
</dbReference>
<keyword evidence="1" id="KW-1133">Transmembrane helix</keyword>
<gene>
    <name evidence="2" type="ORF">A8L45_04225</name>
</gene>
<sequence>MDHVSDNFLNSIVIVLSFTIMIVALMTVVYLFKISKELYLHKKIDYVLLVKFAICIIFIFSVREFIIDRQVVFDIGYQDTTKK</sequence>
<proteinExistence type="predicted"/>
<evidence type="ECO:0000313" key="3">
    <source>
        <dbReference type="Proteomes" id="UP000094936"/>
    </source>
</evidence>
<keyword evidence="3" id="KW-1185">Reference proteome</keyword>
<accession>A0A1C3EQ50</accession>
<reference evidence="2 3" key="1">
    <citation type="submission" date="2016-05" db="EMBL/GenBank/DDBJ databases">
        <title>Genomic Taxonomy of the Vibrionaceae.</title>
        <authorList>
            <person name="Gomez-Gil B."/>
            <person name="Enciso-Ibarra J."/>
        </authorList>
    </citation>
    <scope>NUCLEOTIDE SEQUENCE [LARGE SCALE GENOMIC DNA]</scope>
    <source>
        <strain evidence="2 3">CAIM 1920</strain>
    </source>
</reference>
<dbReference type="AlphaFoldDB" id="A0A1C3EQ50"/>
<evidence type="ECO:0000313" key="2">
    <source>
        <dbReference type="EMBL" id="ODA35377.1"/>
    </source>
</evidence>
<organism evidence="2 3">
    <name type="scientific">Veronia pacifica</name>
    <dbReference type="NCBI Taxonomy" id="1080227"/>
    <lineage>
        <taxon>Bacteria</taxon>
        <taxon>Pseudomonadati</taxon>
        <taxon>Pseudomonadota</taxon>
        <taxon>Gammaproteobacteria</taxon>
        <taxon>Vibrionales</taxon>
        <taxon>Vibrionaceae</taxon>
        <taxon>Veronia</taxon>
    </lineage>
</organism>
<keyword evidence="1" id="KW-0812">Transmembrane</keyword>
<evidence type="ECO:0000256" key="1">
    <source>
        <dbReference type="SAM" id="Phobius"/>
    </source>
</evidence>
<feature type="transmembrane region" description="Helical" evidence="1">
    <location>
        <begin position="44"/>
        <end position="62"/>
    </location>
</feature>
<feature type="transmembrane region" description="Helical" evidence="1">
    <location>
        <begin position="12"/>
        <end position="32"/>
    </location>
</feature>
<dbReference type="Proteomes" id="UP000094936">
    <property type="component" value="Unassembled WGS sequence"/>
</dbReference>
<dbReference type="STRING" id="1080227.A8L45_04225"/>
<keyword evidence="1" id="KW-0472">Membrane</keyword>
<protein>
    <submittedName>
        <fullName evidence="2">Uncharacterized protein</fullName>
    </submittedName>
</protein>
<name>A0A1C3EQ50_9GAMM</name>